<comment type="caution">
    <text evidence="1">The sequence shown here is derived from an EMBL/GenBank/DDBJ whole genome shotgun (WGS) entry which is preliminary data.</text>
</comment>
<organism evidence="1 2">
    <name type="scientific">Solemya elarraichensis gill symbiont</name>
    <dbReference type="NCBI Taxonomy" id="1918949"/>
    <lineage>
        <taxon>Bacteria</taxon>
        <taxon>Pseudomonadati</taxon>
        <taxon>Pseudomonadota</taxon>
        <taxon>Gammaproteobacteria</taxon>
        <taxon>sulfur-oxidizing symbionts</taxon>
    </lineage>
</organism>
<dbReference type="EMBL" id="MPRK01000316">
    <property type="protein sequence ID" value="OOZ36640.1"/>
    <property type="molecule type" value="Genomic_DNA"/>
</dbReference>
<dbReference type="AlphaFoldDB" id="A0A1T2KV72"/>
<reference evidence="1 2" key="1">
    <citation type="submission" date="2016-11" db="EMBL/GenBank/DDBJ databases">
        <title>Mixed transmission modes and dynamic genome evolution in an obligate animal-bacterial symbiosis.</title>
        <authorList>
            <person name="Russell S.L."/>
            <person name="Corbett-Detig R.B."/>
            <person name="Cavanaugh C.M."/>
        </authorList>
    </citation>
    <scope>NUCLEOTIDE SEQUENCE [LARGE SCALE GENOMIC DNA]</scope>
    <source>
        <strain evidence="1">Sp-SM6</strain>
    </source>
</reference>
<gene>
    <name evidence="1" type="ORF">BOW52_10660</name>
</gene>
<name>A0A1T2KV72_9GAMM</name>
<evidence type="ECO:0000313" key="2">
    <source>
        <dbReference type="Proteomes" id="UP000190198"/>
    </source>
</evidence>
<sequence>MFFVYDKRNHQPCTLKANSYLLSKAQQVLRNYSIDFTMQTFLSLKRRGIEEAHERHDQWFNWQD</sequence>
<evidence type="ECO:0000313" key="1">
    <source>
        <dbReference type="EMBL" id="OOZ36640.1"/>
    </source>
</evidence>
<keyword evidence="2" id="KW-1185">Reference proteome</keyword>
<proteinExistence type="predicted"/>
<protein>
    <submittedName>
        <fullName evidence="1">Uncharacterized protein</fullName>
    </submittedName>
</protein>
<dbReference type="Proteomes" id="UP000190198">
    <property type="component" value="Unassembled WGS sequence"/>
</dbReference>
<accession>A0A1T2KV72</accession>